<organism evidence="2 3">
    <name type="scientific">Stephania cephalantha</name>
    <dbReference type="NCBI Taxonomy" id="152367"/>
    <lineage>
        <taxon>Eukaryota</taxon>
        <taxon>Viridiplantae</taxon>
        <taxon>Streptophyta</taxon>
        <taxon>Embryophyta</taxon>
        <taxon>Tracheophyta</taxon>
        <taxon>Spermatophyta</taxon>
        <taxon>Magnoliopsida</taxon>
        <taxon>Ranunculales</taxon>
        <taxon>Menispermaceae</taxon>
        <taxon>Menispermoideae</taxon>
        <taxon>Cissampelideae</taxon>
        <taxon>Stephania</taxon>
    </lineage>
</organism>
<dbReference type="EMBL" id="JBBNAG010000006">
    <property type="protein sequence ID" value="KAK9126376.1"/>
    <property type="molecule type" value="Genomic_DNA"/>
</dbReference>
<evidence type="ECO:0000313" key="2">
    <source>
        <dbReference type="EMBL" id="KAK9126376.1"/>
    </source>
</evidence>
<reference evidence="2 3" key="1">
    <citation type="submission" date="2024-01" db="EMBL/GenBank/DDBJ databases">
        <title>Genome assemblies of Stephania.</title>
        <authorList>
            <person name="Yang L."/>
        </authorList>
    </citation>
    <scope>NUCLEOTIDE SEQUENCE [LARGE SCALE GENOMIC DNA]</scope>
    <source>
        <strain evidence="2">JXDWG</strain>
        <tissue evidence="2">Leaf</tissue>
    </source>
</reference>
<sequence length="63" mass="7187">MLVIRSSIYILNGHSEFIVLLSLFLSFIYYFGAFCILNGHGEFVVLLKLLKMCARDNSVCHES</sequence>
<evidence type="ECO:0000313" key="3">
    <source>
        <dbReference type="Proteomes" id="UP001419268"/>
    </source>
</evidence>
<protein>
    <submittedName>
        <fullName evidence="2">Uncharacterized protein</fullName>
    </submittedName>
</protein>
<comment type="caution">
    <text evidence="2">The sequence shown here is derived from an EMBL/GenBank/DDBJ whole genome shotgun (WGS) entry which is preliminary data.</text>
</comment>
<name>A0AAP0J5B6_9MAGN</name>
<feature type="transmembrane region" description="Helical" evidence="1">
    <location>
        <begin position="17"/>
        <end position="37"/>
    </location>
</feature>
<dbReference type="Proteomes" id="UP001419268">
    <property type="component" value="Unassembled WGS sequence"/>
</dbReference>
<evidence type="ECO:0000256" key="1">
    <source>
        <dbReference type="SAM" id="Phobius"/>
    </source>
</evidence>
<keyword evidence="1" id="KW-1133">Transmembrane helix</keyword>
<dbReference type="AlphaFoldDB" id="A0AAP0J5B6"/>
<keyword evidence="3" id="KW-1185">Reference proteome</keyword>
<gene>
    <name evidence="2" type="ORF">Scep_015222</name>
</gene>
<keyword evidence="1" id="KW-0812">Transmembrane</keyword>
<proteinExistence type="predicted"/>
<keyword evidence="1" id="KW-0472">Membrane</keyword>
<accession>A0AAP0J5B6</accession>